<dbReference type="Proteomes" id="UP000037136">
    <property type="component" value="Unassembled WGS sequence"/>
</dbReference>
<sequence length="76" mass="8406">MIRQTRESDFGCGVAIVSYRPKKEGSFLPPPNPPPSGPFSPPLGAKREDEDETKGKGSGWEQHGWVLDRTLSRRPS</sequence>
<dbReference type="AlphaFoldDB" id="A0A2A9PLU2"/>
<gene>
    <name evidence="2" type="ORF">XA68_16081</name>
</gene>
<organism evidence="2 3">
    <name type="scientific">Ophiocordyceps unilateralis</name>
    <name type="common">Zombie-ant fungus</name>
    <name type="synonym">Torrubia unilateralis</name>
    <dbReference type="NCBI Taxonomy" id="268505"/>
    <lineage>
        <taxon>Eukaryota</taxon>
        <taxon>Fungi</taxon>
        <taxon>Dikarya</taxon>
        <taxon>Ascomycota</taxon>
        <taxon>Pezizomycotina</taxon>
        <taxon>Sordariomycetes</taxon>
        <taxon>Hypocreomycetidae</taxon>
        <taxon>Hypocreales</taxon>
        <taxon>Ophiocordycipitaceae</taxon>
        <taxon>Ophiocordyceps</taxon>
    </lineage>
</organism>
<evidence type="ECO:0000313" key="3">
    <source>
        <dbReference type="Proteomes" id="UP000037136"/>
    </source>
</evidence>
<reference evidence="2 3" key="2">
    <citation type="journal article" date="2017" name="Sci. Rep.">
        <title>Ant-infecting Ophiocordyceps genomes reveal a high diversity of potential behavioral manipulation genes and a possible major role for enterotoxins.</title>
        <authorList>
            <person name="de Bekker C."/>
            <person name="Ohm R.A."/>
            <person name="Evans H.C."/>
            <person name="Brachmann A."/>
            <person name="Hughes D.P."/>
        </authorList>
    </citation>
    <scope>NUCLEOTIDE SEQUENCE [LARGE SCALE GENOMIC DNA]</scope>
    <source>
        <strain evidence="2 3">SC16a</strain>
    </source>
</reference>
<evidence type="ECO:0000256" key="1">
    <source>
        <dbReference type="SAM" id="MobiDB-lite"/>
    </source>
</evidence>
<reference evidence="2 3" key="1">
    <citation type="journal article" date="2015" name="BMC Genomics">
        <title>Gene expression during zombie ant biting behavior reflects the complexity underlying fungal parasitic behavioral manipulation.</title>
        <authorList>
            <person name="de Bekker C."/>
            <person name="Ohm R.A."/>
            <person name="Loreto R.G."/>
            <person name="Sebastian A."/>
            <person name="Albert I."/>
            <person name="Merrow M."/>
            <person name="Brachmann A."/>
            <person name="Hughes D.P."/>
        </authorList>
    </citation>
    <scope>NUCLEOTIDE SEQUENCE [LARGE SCALE GENOMIC DNA]</scope>
    <source>
        <strain evidence="2 3">SC16a</strain>
    </source>
</reference>
<feature type="region of interest" description="Disordered" evidence="1">
    <location>
        <begin position="22"/>
        <end position="76"/>
    </location>
</feature>
<keyword evidence="3" id="KW-1185">Reference proteome</keyword>
<name>A0A2A9PLU2_OPHUN</name>
<dbReference type="EMBL" id="LAZP02000052">
    <property type="protein sequence ID" value="PFH61850.1"/>
    <property type="molecule type" value="Genomic_DNA"/>
</dbReference>
<feature type="compositionally biased region" description="Pro residues" evidence="1">
    <location>
        <begin position="28"/>
        <end position="41"/>
    </location>
</feature>
<accession>A0A2A9PLU2</accession>
<evidence type="ECO:0000313" key="2">
    <source>
        <dbReference type="EMBL" id="PFH61850.1"/>
    </source>
</evidence>
<proteinExistence type="predicted"/>
<comment type="caution">
    <text evidence="2">The sequence shown here is derived from an EMBL/GenBank/DDBJ whole genome shotgun (WGS) entry which is preliminary data.</text>
</comment>
<protein>
    <submittedName>
        <fullName evidence="2">Uncharacterized protein</fullName>
    </submittedName>
</protein>